<protein>
    <submittedName>
        <fullName evidence="1">Uncharacterized protein</fullName>
    </submittedName>
</protein>
<dbReference type="EMBL" id="GBRH01160055">
    <property type="protein sequence ID" value="JAE37841.1"/>
    <property type="molecule type" value="Transcribed_RNA"/>
</dbReference>
<proteinExistence type="predicted"/>
<reference evidence="1" key="2">
    <citation type="journal article" date="2015" name="Data Brief">
        <title>Shoot transcriptome of the giant reed, Arundo donax.</title>
        <authorList>
            <person name="Barrero R.A."/>
            <person name="Guerrero F.D."/>
            <person name="Moolhuijzen P."/>
            <person name="Goolsby J.A."/>
            <person name="Tidwell J."/>
            <person name="Bellgard S.E."/>
            <person name="Bellgard M.I."/>
        </authorList>
    </citation>
    <scope>NUCLEOTIDE SEQUENCE</scope>
    <source>
        <tissue evidence="1">Shoot tissue taken approximately 20 cm above the soil surface</tissue>
    </source>
</reference>
<name>A0A0A9HSG6_ARUDO</name>
<dbReference type="AlphaFoldDB" id="A0A0A9HSG6"/>
<accession>A0A0A9HSG6</accession>
<evidence type="ECO:0000313" key="1">
    <source>
        <dbReference type="EMBL" id="JAE37841.1"/>
    </source>
</evidence>
<organism evidence="1">
    <name type="scientific">Arundo donax</name>
    <name type="common">Giant reed</name>
    <name type="synonym">Donax arundinaceus</name>
    <dbReference type="NCBI Taxonomy" id="35708"/>
    <lineage>
        <taxon>Eukaryota</taxon>
        <taxon>Viridiplantae</taxon>
        <taxon>Streptophyta</taxon>
        <taxon>Embryophyta</taxon>
        <taxon>Tracheophyta</taxon>
        <taxon>Spermatophyta</taxon>
        <taxon>Magnoliopsida</taxon>
        <taxon>Liliopsida</taxon>
        <taxon>Poales</taxon>
        <taxon>Poaceae</taxon>
        <taxon>PACMAD clade</taxon>
        <taxon>Arundinoideae</taxon>
        <taxon>Arundineae</taxon>
        <taxon>Arundo</taxon>
    </lineage>
</organism>
<sequence>MANDLFTLMISVSQLHAIISAFHSKNSWENIFTLQKKRIVGRNSSKKTWLPLLERNVESKT</sequence>
<reference evidence="1" key="1">
    <citation type="submission" date="2014-09" db="EMBL/GenBank/DDBJ databases">
        <authorList>
            <person name="Magalhaes I.L.F."/>
            <person name="Oliveira U."/>
            <person name="Santos F.R."/>
            <person name="Vidigal T.H.D.A."/>
            <person name="Brescovit A.D."/>
            <person name="Santos A.J."/>
        </authorList>
    </citation>
    <scope>NUCLEOTIDE SEQUENCE</scope>
    <source>
        <tissue evidence="1">Shoot tissue taken approximately 20 cm above the soil surface</tissue>
    </source>
</reference>